<name>A0A919JMI9_9ACTN</name>
<keyword evidence="3" id="KW-1185">Reference proteome</keyword>
<dbReference type="Proteomes" id="UP000647172">
    <property type="component" value="Unassembled WGS sequence"/>
</dbReference>
<evidence type="ECO:0000313" key="2">
    <source>
        <dbReference type="EMBL" id="GIE51901.1"/>
    </source>
</evidence>
<feature type="transmembrane region" description="Helical" evidence="1">
    <location>
        <begin position="48"/>
        <end position="68"/>
    </location>
</feature>
<gene>
    <name evidence="2" type="ORF">Ani05nite_54350</name>
</gene>
<evidence type="ECO:0000256" key="1">
    <source>
        <dbReference type="SAM" id="Phobius"/>
    </source>
</evidence>
<feature type="transmembrane region" description="Helical" evidence="1">
    <location>
        <begin position="74"/>
        <end position="91"/>
    </location>
</feature>
<dbReference type="InterPro" id="IPR045629">
    <property type="entry name" value="DUF6232"/>
</dbReference>
<keyword evidence="1" id="KW-0812">Transmembrane</keyword>
<sequence length="143" mass="15459">MHTYYRGPDALVTDEHFVRRGPAGRIVTIAELGEVRPARGRPLPLRPAAWLIIALLPAVVTAGTWAVFGVAAGYSTGALAVMVTALALAVARERAARGWELQATYRGEEIRLYESTDAMAFYRVMLALQEAVEDRAVHSPAAA</sequence>
<reference evidence="2" key="1">
    <citation type="submission" date="2021-01" db="EMBL/GenBank/DDBJ databases">
        <title>Whole genome shotgun sequence of Actinoplanes nipponensis NBRC 14063.</title>
        <authorList>
            <person name="Komaki H."/>
            <person name="Tamura T."/>
        </authorList>
    </citation>
    <scope>NUCLEOTIDE SEQUENCE</scope>
    <source>
        <strain evidence="2">NBRC 14063</strain>
    </source>
</reference>
<proteinExistence type="predicted"/>
<comment type="caution">
    <text evidence="2">The sequence shown here is derived from an EMBL/GenBank/DDBJ whole genome shotgun (WGS) entry which is preliminary data.</text>
</comment>
<keyword evidence="1" id="KW-1133">Transmembrane helix</keyword>
<dbReference type="AlphaFoldDB" id="A0A919JMI9"/>
<dbReference type="EMBL" id="BOMQ01000063">
    <property type="protein sequence ID" value="GIE51901.1"/>
    <property type="molecule type" value="Genomic_DNA"/>
</dbReference>
<organism evidence="2 3">
    <name type="scientific">Actinoplanes nipponensis</name>
    <dbReference type="NCBI Taxonomy" id="135950"/>
    <lineage>
        <taxon>Bacteria</taxon>
        <taxon>Bacillati</taxon>
        <taxon>Actinomycetota</taxon>
        <taxon>Actinomycetes</taxon>
        <taxon>Micromonosporales</taxon>
        <taxon>Micromonosporaceae</taxon>
        <taxon>Actinoplanes</taxon>
    </lineage>
</organism>
<evidence type="ECO:0000313" key="3">
    <source>
        <dbReference type="Proteomes" id="UP000647172"/>
    </source>
</evidence>
<dbReference type="RefSeq" id="WP_203772857.1">
    <property type="nucleotide sequence ID" value="NZ_BAAAYJ010000085.1"/>
</dbReference>
<accession>A0A919JMI9</accession>
<keyword evidence="1" id="KW-0472">Membrane</keyword>
<protein>
    <submittedName>
        <fullName evidence="2">Uncharacterized protein</fullName>
    </submittedName>
</protein>
<dbReference type="Pfam" id="PF19744">
    <property type="entry name" value="DUF6232"/>
    <property type="match status" value="1"/>
</dbReference>